<reference evidence="3" key="1">
    <citation type="submission" date="2017-02" db="EMBL/GenBank/DDBJ databases">
        <authorList>
            <person name="Varghese N."/>
            <person name="Submissions S."/>
        </authorList>
    </citation>
    <scope>NUCLEOTIDE SEQUENCE [LARGE SCALE GENOMIC DNA]</scope>
    <source>
        <strain evidence="3">UM2</strain>
    </source>
</reference>
<evidence type="ECO:0000256" key="1">
    <source>
        <dbReference type="SAM" id="MobiDB-lite"/>
    </source>
</evidence>
<keyword evidence="3" id="KW-1185">Reference proteome</keyword>
<feature type="region of interest" description="Disordered" evidence="1">
    <location>
        <begin position="29"/>
        <end position="59"/>
    </location>
</feature>
<dbReference type="Proteomes" id="UP000189818">
    <property type="component" value="Unassembled WGS sequence"/>
</dbReference>
<name>A0A1T4ZS88_9SPHN</name>
<protein>
    <submittedName>
        <fullName evidence="2">Uncharacterized protein</fullName>
    </submittedName>
</protein>
<accession>A0A1T4ZS88</accession>
<proteinExistence type="predicted"/>
<sequence>MDSSHIRMLLAGLFVAFLLTVVVKELIRRRPKPPAMPRHSGFRPTKAPPRTGWKAGPPR</sequence>
<dbReference type="OrthoDB" id="9912742at2"/>
<gene>
    <name evidence="2" type="ORF">SAMN06295920_101134</name>
</gene>
<dbReference type="RefSeq" id="WP_139385003.1">
    <property type="nucleotide sequence ID" value="NZ_FUYM01000001.1"/>
</dbReference>
<dbReference type="EMBL" id="FUYM01000001">
    <property type="protein sequence ID" value="SKB25457.1"/>
    <property type="molecule type" value="Genomic_DNA"/>
</dbReference>
<evidence type="ECO:0000313" key="3">
    <source>
        <dbReference type="Proteomes" id="UP000189818"/>
    </source>
</evidence>
<evidence type="ECO:0000313" key="2">
    <source>
        <dbReference type="EMBL" id="SKB25457.1"/>
    </source>
</evidence>
<organism evidence="2 3">
    <name type="scientific">Rhizorhabdus histidinilytica</name>
    <dbReference type="NCBI Taxonomy" id="439228"/>
    <lineage>
        <taxon>Bacteria</taxon>
        <taxon>Pseudomonadati</taxon>
        <taxon>Pseudomonadota</taxon>
        <taxon>Alphaproteobacteria</taxon>
        <taxon>Sphingomonadales</taxon>
        <taxon>Sphingomonadaceae</taxon>
        <taxon>Rhizorhabdus</taxon>
    </lineage>
</organism>
<dbReference type="AlphaFoldDB" id="A0A1T4ZS88"/>